<dbReference type="EMBL" id="JANEYG010000057">
    <property type="protein sequence ID" value="KAJ8915149.1"/>
    <property type="molecule type" value="Genomic_DNA"/>
</dbReference>
<keyword evidence="2" id="KW-1185">Reference proteome</keyword>
<sequence length="122" mass="14266">MSDENLPRKKHKTVPAIITRARDSYPHFLIIAIILEQAYRMPPYRLFRFVGKMLRPLVEKFLEEESVKSEASLKIVSLCCKEIRTVHNSLFFRLSSPRNCPPHHPHKLTFALPEGDMSRTKH</sequence>
<dbReference type="Proteomes" id="UP001159042">
    <property type="component" value="Unassembled WGS sequence"/>
</dbReference>
<organism evidence="1 2">
    <name type="scientific">Exocentrus adspersus</name>
    <dbReference type="NCBI Taxonomy" id="1586481"/>
    <lineage>
        <taxon>Eukaryota</taxon>
        <taxon>Metazoa</taxon>
        <taxon>Ecdysozoa</taxon>
        <taxon>Arthropoda</taxon>
        <taxon>Hexapoda</taxon>
        <taxon>Insecta</taxon>
        <taxon>Pterygota</taxon>
        <taxon>Neoptera</taxon>
        <taxon>Endopterygota</taxon>
        <taxon>Coleoptera</taxon>
        <taxon>Polyphaga</taxon>
        <taxon>Cucujiformia</taxon>
        <taxon>Chrysomeloidea</taxon>
        <taxon>Cerambycidae</taxon>
        <taxon>Lamiinae</taxon>
        <taxon>Acanthocinini</taxon>
        <taxon>Exocentrus</taxon>
    </lineage>
</organism>
<protein>
    <submittedName>
        <fullName evidence="1">Uncharacterized protein</fullName>
    </submittedName>
</protein>
<name>A0AAV8VMA4_9CUCU</name>
<gene>
    <name evidence="1" type="ORF">NQ315_000401</name>
</gene>
<comment type="caution">
    <text evidence="1">The sequence shown here is derived from an EMBL/GenBank/DDBJ whole genome shotgun (WGS) entry which is preliminary data.</text>
</comment>
<evidence type="ECO:0000313" key="2">
    <source>
        <dbReference type="Proteomes" id="UP001159042"/>
    </source>
</evidence>
<proteinExistence type="predicted"/>
<accession>A0AAV8VMA4</accession>
<evidence type="ECO:0000313" key="1">
    <source>
        <dbReference type="EMBL" id="KAJ8915149.1"/>
    </source>
</evidence>
<dbReference type="AlphaFoldDB" id="A0AAV8VMA4"/>
<reference evidence="1 2" key="1">
    <citation type="journal article" date="2023" name="Insect Mol. Biol.">
        <title>Genome sequencing provides insights into the evolution of gene families encoding plant cell wall-degrading enzymes in longhorned beetles.</title>
        <authorList>
            <person name="Shin N.R."/>
            <person name="Okamura Y."/>
            <person name="Kirsch R."/>
            <person name="Pauchet Y."/>
        </authorList>
    </citation>
    <scope>NUCLEOTIDE SEQUENCE [LARGE SCALE GENOMIC DNA]</scope>
    <source>
        <strain evidence="1">EAD_L_NR</strain>
    </source>
</reference>